<accession>A0A380PBH5</accession>
<dbReference type="AlphaFoldDB" id="A0A380PBH5"/>
<dbReference type="EMBL" id="UHID01000009">
    <property type="protein sequence ID" value="SUP62540.1"/>
    <property type="molecule type" value="Genomic_DNA"/>
</dbReference>
<dbReference type="Proteomes" id="UP000254150">
    <property type="component" value="Unassembled WGS sequence"/>
</dbReference>
<organism evidence="2 3">
    <name type="scientific">Streptomyces griseus</name>
    <dbReference type="NCBI Taxonomy" id="1911"/>
    <lineage>
        <taxon>Bacteria</taxon>
        <taxon>Bacillati</taxon>
        <taxon>Actinomycetota</taxon>
        <taxon>Actinomycetes</taxon>
        <taxon>Kitasatosporales</taxon>
        <taxon>Streptomycetaceae</taxon>
        <taxon>Streptomyces</taxon>
    </lineage>
</organism>
<proteinExistence type="predicted"/>
<feature type="compositionally biased region" description="Basic and acidic residues" evidence="1">
    <location>
        <begin position="1"/>
        <end position="24"/>
    </location>
</feature>
<evidence type="ECO:0000313" key="2">
    <source>
        <dbReference type="EMBL" id="SUP62540.1"/>
    </source>
</evidence>
<feature type="compositionally biased region" description="Basic residues" evidence="1">
    <location>
        <begin position="164"/>
        <end position="174"/>
    </location>
</feature>
<feature type="region of interest" description="Disordered" evidence="1">
    <location>
        <begin position="1"/>
        <end position="200"/>
    </location>
</feature>
<evidence type="ECO:0000256" key="1">
    <source>
        <dbReference type="SAM" id="MobiDB-lite"/>
    </source>
</evidence>
<gene>
    <name evidence="2" type="ORF">NCTC7807_05706</name>
</gene>
<evidence type="ECO:0000313" key="3">
    <source>
        <dbReference type="Proteomes" id="UP000254150"/>
    </source>
</evidence>
<feature type="compositionally biased region" description="Gly residues" evidence="1">
    <location>
        <begin position="26"/>
        <end position="42"/>
    </location>
</feature>
<reference evidence="2 3" key="1">
    <citation type="submission" date="2018-06" db="EMBL/GenBank/DDBJ databases">
        <authorList>
            <consortium name="Pathogen Informatics"/>
            <person name="Doyle S."/>
        </authorList>
    </citation>
    <scope>NUCLEOTIDE SEQUENCE [LARGE SCALE GENOMIC DNA]</scope>
    <source>
        <strain evidence="2 3">NCTC7807</strain>
    </source>
</reference>
<protein>
    <submittedName>
        <fullName evidence="2">Uncharacterized protein</fullName>
    </submittedName>
</protein>
<name>A0A380PBH5_STRGR</name>
<sequence>MVGGDDAGRGAAGERHGAGRDRGRPAGAGGAHRRAGAGGPAGPRGRRVCPVRLLGRGRRHRLRGPARRRRAEPPSGGRRRACGDHDEAKRLQDGAAAGPETGDGRRATGDGPGRAGQRASATGDAGDTGDVTTVPAEAGDRPGCTRTPGRRDRPSPSPPTPSSRPRRSGRRPRSLRCWNCSRLSPTGRGRRPGRELRAAPCRATRAGRAVRRDEWTPEAFRRLPSSSMVSAAPDAGRCLVRLRDGGAGGGGGAALGTALARPEPVVAACAVRLGVPTGPRVGTPRRGSRWWSVRGGVCAGTPAGAGSGDG</sequence>
<feature type="compositionally biased region" description="Low complexity" evidence="1">
    <location>
        <begin position="121"/>
        <end position="134"/>
    </location>
</feature>
<feature type="compositionally biased region" description="Basic residues" evidence="1">
    <location>
        <begin position="44"/>
        <end position="70"/>
    </location>
</feature>
<feature type="compositionally biased region" description="Basic and acidic residues" evidence="1">
    <location>
        <begin position="81"/>
        <end position="92"/>
    </location>
</feature>